<comment type="function">
    <text evidence="1">Lytic polysaccharide monooxygenase (LMPO) that depolymerizes crystalline and amorphous polysaccharides via the oxidation of scissile alpha- or beta-(1-4)-glycosidic bonds, yielding C1 and/or C4 oxidation products. Catalysis by LPMOs requires the reduction of the active-site copper from Cu(II) to Cu(I) by a reducing agent and H(2)O(2) or O(2) as a cosubstrate.</text>
</comment>
<evidence type="ECO:0000256" key="1">
    <source>
        <dbReference type="RuleBase" id="RU368122"/>
    </source>
</evidence>
<evidence type="ECO:0000313" key="6">
    <source>
        <dbReference type="Proteomes" id="UP001280581"/>
    </source>
</evidence>
<reference evidence="5 6" key="1">
    <citation type="submission" date="2021-02" db="EMBL/GenBank/DDBJ databases">
        <title>Genome assembly of Pseudopithomyces chartarum.</title>
        <authorList>
            <person name="Jauregui R."/>
            <person name="Singh J."/>
            <person name="Voisey C."/>
        </authorList>
    </citation>
    <scope>NUCLEOTIDE SEQUENCE [LARGE SCALE GENOMIC DNA]</scope>
    <source>
        <strain evidence="5 6">AGR01</strain>
    </source>
</reference>
<comment type="caution">
    <text evidence="5">The sequence shown here is derived from an EMBL/GenBank/DDBJ whole genome shotgun (WGS) entry which is preliminary data.</text>
</comment>
<sequence length="234" mass="25105">MRATTVLLFNAAVANAHWVTSNFIFDNRITGEFEYVRHDPHTAFHPSTPPPPLLPITSNKQIPNPKYPTTLPIPPSTPPPTHTLTPSRPISPIGSASTTDPETRLAYPNTDPDSTDLTCGRNATTHGAGVKTAIIAAGDKYHPGYGSAWLSRAPSNLESYTGDGSWYKIHQTAGRTEQSPPAGGDKTKNVWGTYNAQTWNFTIPATTPRGTTSSAGNPSSPTRKTHSSTSTARM</sequence>
<keyword evidence="1" id="KW-1015">Disulfide bond</keyword>
<keyword evidence="1" id="KW-0136">Cellulose degradation</keyword>
<keyword evidence="1" id="KW-0964">Secreted</keyword>
<evidence type="ECO:0000256" key="2">
    <source>
        <dbReference type="SAM" id="MobiDB-lite"/>
    </source>
</evidence>
<evidence type="ECO:0000256" key="3">
    <source>
        <dbReference type="SAM" id="SignalP"/>
    </source>
</evidence>
<feature type="region of interest" description="Disordered" evidence="2">
    <location>
        <begin position="40"/>
        <end position="116"/>
    </location>
</feature>
<feature type="domain" description="Auxiliary Activity family 9 catalytic" evidence="4">
    <location>
        <begin position="107"/>
        <end position="210"/>
    </location>
</feature>
<dbReference type="Pfam" id="PF03443">
    <property type="entry name" value="AA9"/>
    <property type="match status" value="1"/>
</dbReference>
<feature type="signal peptide" evidence="3">
    <location>
        <begin position="1"/>
        <end position="16"/>
    </location>
</feature>
<accession>A0AAN6RI86</accession>
<dbReference type="GO" id="GO:0005576">
    <property type="term" value="C:extracellular region"/>
    <property type="evidence" value="ECO:0007669"/>
    <property type="project" value="UniProtKB-SubCell"/>
</dbReference>
<dbReference type="GO" id="GO:0030245">
    <property type="term" value="P:cellulose catabolic process"/>
    <property type="evidence" value="ECO:0007669"/>
    <property type="project" value="UniProtKB-UniRule"/>
</dbReference>
<evidence type="ECO:0000259" key="4">
    <source>
        <dbReference type="Pfam" id="PF03443"/>
    </source>
</evidence>
<evidence type="ECO:0000313" key="5">
    <source>
        <dbReference type="EMBL" id="KAK3208192.1"/>
    </source>
</evidence>
<comment type="domain">
    <text evidence="1">Has a modular structure: an endo-beta-1,4-glucanase catalytic module at the N-terminus, a linker rich in serines and threonines, and a C-terminal carbohydrate-binding module (CBM).</text>
</comment>
<dbReference type="EMBL" id="WVTA01000008">
    <property type="protein sequence ID" value="KAK3208192.1"/>
    <property type="molecule type" value="Genomic_DNA"/>
</dbReference>
<keyword evidence="1" id="KW-0624">Polysaccharide degradation</keyword>
<keyword evidence="1" id="KW-0119">Carbohydrate metabolism</keyword>
<comment type="subcellular location">
    <subcellularLocation>
        <location evidence="1">Secreted</location>
    </subcellularLocation>
</comment>
<dbReference type="Gene3D" id="2.70.50.70">
    <property type="match status" value="1"/>
</dbReference>
<protein>
    <recommendedName>
        <fullName evidence="1">AA9 family lytic polysaccharide monooxygenase</fullName>
        <ecNumber evidence="1">1.14.99.56</ecNumber>
    </recommendedName>
    <alternativeName>
        <fullName evidence="1">Endo-beta-1,4-glucanase</fullName>
    </alternativeName>
    <alternativeName>
        <fullName evidence="1">Glycosyl hydrolase 61 family protein</fullName>
    </alternativeName>
</protein>
<feature type="compositionally biased region" description="Pro residues" evidence="2">
    <location>
        <begin position="71"/>
        <end position="81"/>
    </location>
</feature>
<dbReference type="GO" id="GO:0030248">
    <property type="term" value="F:cellulose binding"/>
    <property type="evidence" value="ECO:0007669"/>
    <property type="project" value="UniProtKB-UniRule"/>
</dbReference>
<dbReference type="EC" id="1.14.99.56" evidence="1"/>
<feature type="chain" id="PRO_5042955394" description="AA9 family lytic polysaccharide monooxygenase" evidence="3">
    <location>
        <begin position="17"/>
        <end position="234"/>
    </location>
</feature>
<name>A0AAN6RI86_9PLEO</name>
<feature type="region of interest" description="Disordered" evidence="2">
    <location>
        <begin position="203"/>
        <end position="234"/>
    </location>
</feature>
<comment type="catalytic activity">
    <reaction evidence="1">
        <text>[(1-&gt;4)-beta-D-glucosyl]n+m + reduced acceptor + O2 = 4-dehydro-beta-D-glucosyl-[(1-&gt;4)-beta-D-glucosyl]n-1 + [(1-&gt;4)-beta-D-glucosyl]m + acceptor + H2O.</text>
        <dbReference type="EC" id="1.14.99.56"/>
    </reaction>
</comment>
<organism evidence="5 6">
    <name type="scientific">Pseudopithomyces chartarum</name>
    <dbReference type="NCBI Taxonomy" id="1892770"/>
    <lineage>
        <taxon>Eukaryota</taxon>
        <taxon>Fungi</taxon>
        <taxon>Dikarya</taxon>
        <taxon>Ascomycota</taxon>
        <taxon>Pezizomycotina</taxon>
        <taxon>Dothideomycetes</taxon>
        <taxon>Pleosporomycetidae</taxon>
        <taxon>Pleosporales</taxon>
        <taxon>Massarineae</taxon>
        <taxon>Didymosphaeriaceae</taxon>
        <taxon>Pseudopithomyces</taxon>
    </lineage>
</organism>
<dbReference type="GO" id="GO:0008810">
    <property type="term" value="F:cellulase activity"/>
    <property type="evidence" value="ECO:0007669"/>
    <property type="project" value="UniProtKB-UniRule"/>
</dbReference>
<keyword evidence="3" id="KW-0732">Signal</keyword>
<dbReference type="AlphaFoldDB" id="A0AAN6RI86"/>
<keyword evidence="6" id="KW-1185">Reference proteome</keyword>
<gene>
    <name evidence="5" type="ORF">GRF29_96g1722108</name>
</gene>
<proteinExistence type="predicted"/>
<dbReference type="Proteomes" id="UP001280581">
    <property type="component" value="Unassembled WGS sequence"/>
</dbReference>
<dbReference type="InterPro" id="IPR005103">
    <property type="entry name" value="AA9_LPMO"/>
</dbReference>